<feature type="transmembrane region" description="Helical" evidence="1">
    <location>
        <begin position="60"/>
        <end position="85"/>
    </location>
</feature>
<gene>
    <name evidence="2" type="ordered locus">CJA_3378</name>
</gene>
<reference evidence="2 3" key="1">
    <citation type="journal article" date="2008" name="J. Bacteriol.">
        <title>Insights into plant cell wall degradation from the genome sequence of the soil bacterium Cellvibrio japonicus.</title>
        <authorList>
            <person name="Deboy R.T."/>
            <person name="Mongodin E.F."/>
            <person name="Fouts D.E."/>
            <person name="Tailford L.E."/>
            <person name="Khouri H."/>
            <person name="Emerson J.B."/>
            <person name="Mohamoud Y."/>
            <person name="Watkins K."/>
            <person name="Henrissat B."/>
            <person name="Gilbert H.J."/>
            <person name="Nelson K.E."/>
        </authorList>
    </citation>
    <scope>NUCLEOTIDE SEQUENCE [LARGE SCALE GENOMIC DNA]</scope>
    <source>
        <strain evidence="2 3">Ueda107</strain>
    </source>
</reference>
<proteinExistence type="predicted"/>
<name>B3PF64_CELJU</name>
<dbReference type="RefSeq" id="WP_012488954.1">
    <property type="nucleotide sequence ID" value="NC_010995.1"/>
</dbReference>
<dbReference type="EMBL" id="CP000934">
    <property type="protein sequence ID" value="ACE83532.1"/>
    <property type="molecule type" value="Genomic_DNA"/>
</dbReference>
<dbReference type="STRING" id="498211.CJA_3378"/>
<evidence type="ECO:0000313" key="2">
    <source>
        <dbReference type="EMBL" id="ACE83532.1"/>
    </source>
</evidence>
<organism evidence="2 3">
    <name type="scientific">Cellvibrio japonicus (strain Ueda107)</name>
    <name type="common">Pseudomonas fluorescens subsp. cellulosa</name>
    <dbReference type="NCBI Taxonomy" id="498211"/>
    <lineage>
        <taxon>Bacteria</taxon>
        <taxon>Pseudomonadati</taxon>
        <taxon>Pseudomonadota</taxon>
        <taxon>Gammaproteobacteria</taxon>
        <taxon>Cellvibrionales</taxon>
        <taxon>Cellvibrionaceae</taxon>
        <taxon>Cellvibrio</taxon>
    </lineage>
</organism>
<feature type="transmembrane region" description="Helical" evidence="1">
    <location>
        <begin position="154"/>
        <end position="173"/>
    </location>
</feature>
<keyword evidence="1" id="KW-0472">Membrane</keyword>
<dbReference type="KEGG" id="cja:CJA_3378"/>
<dbReference type="Proteomes" id="UP000001036">
    <property type="component" value="Chromosome"/>
</dbReference>
<feature type="transmembrane region" description="Helical" evidence="1">
    <location>
        <begin position="260"/>
        <end position="282"/>
    </location>
</feature>
<dbReference type="OrthoDB" id="10020200at2"/>
<feature type="transmembrane region" description="Helical" evidence="1">
    <location>
        <begin position="105"/>
        <end position="133"/>
    </location>
</feature>
<evidence type="ECO:0000256" key="1">
    <source>
        <dbReference type="SAM" id="Phobius"/>
    </source>
</evidence>
<dbReference type="AlphaFoldDB" id="B3PF64"/>
<sequence>MIHKSNRKPSLVNLLVGIAERFSERLWVRIPIVLWRAVFVDLAPNLPRTKLFVLTSKGRFYIAVYAVLISWILCLVIPGIWSYLLGTHLGDDPSRVYFFTDVHNLWIYIVFVPAYVAGGTMVISSVIGGFYHIRELEEILGCKPIEISSIHWKVPLLVLFLLAVAFILTSTYISDVSNIERVGFTYWFLEKLPSGDVKLSSLGVYYFLLNFLLLLFTLISLTFFMSVFSGTIRIAKALKSVAPNALSELKFDVFAVKLQVYVSAYLAAKFQVAAYICNFWLWEKSPLGNTGNVMVAHIFLFVVCAIFLAIPRSFFELQWSNLQRKSGFKDVEDFELDSLMAEWQSWASWGVDVLFISTILVIPYLSQYMSYSK</sequence>
<dbReference type="HOGENOM" id="CLU_741227_0_0_6"/>
<feature type="transmembrane region" description="Helical" evidence="1">
    <location>
        <begin position="346"/>
        <end position="365"/>
    </location>
</feature>
<feature type="transmembrane region" description="Helical" evidence="1">
    <location>
        <begin position="204"/>
        <end position="228"/>
    </location>
</feature>
<feature type="transmembrane region" description="Helical" evidence="1">
    <location>
        <begin position="294"/>
        <end position="315"/>
    </location>
</feature>
<keyword evidence="1" id="KW-1133">Transmembrane helix</keyword>
<keyword evidence="1" id="KW-0812">Transmembrane</keyword>
<evidence type="ECO:0000313" key="3">
    <source>
        <dbReference type="Proteomes" id="UP000001036"/>
    </source>
</evidence>
<protein>
    <submittedName>
        <fullName evidence="2">Putative membrane protein</fullName>
    </submittedName>
</protein>
<accession>B3PF64</accession>
<keyword evidence="3" id="KW-1185">Reference proteome</keyword>